<comment type="caution">
    <text evidence="11">The sequence shown here is derived from an EMBL/GenBank/DDBJ whole genome shotgun (WGS) entry which is preliminary data.</text>
</comment>
<dbReference type="GO" id="GO:0005634">
    <property type="term" value="C:nucleus"/>
    <property type="evidence" value="ECO:0007669"/>
    <property type="project" value="InterPro"/>
</dbReference>
<dbReference type="PANTHER" id="PTHR14527">
    <property type="entry name" value="PROTEIN MIS12 HOMOLOG"/>
    <property type="match status" value="1"/>
</dbReference>
<evidence type="ECO:0000256" key="3">
    <source>
        <dbReference type="ARBA" id="ARBA00022454"/>
    </source>
</evidence>
<dbReference type="OrthoDB" id="1884855at2759"/>
<evidence type="ECO:0000256" key="7">
    <source>
        <dbReference type="ARBA" id="ARBA00023054"/>
    </source>
</evidence>
<dbReference type="GO" id="GO:0000070">
    <property type="term" value="P:mitotic sister chromatid segregation"/>
    <property type="evidence" value="ECO:0007669"/>
    <property type="project" value="TreeGrafter"/>
</dbReference>
<evidence type="ECO:0000256" key="6">
    <source>
        <dbReference type="ARBA" id="ARBA00022838"/>
    </source>
</evidence>
<evidence type="ECO:0000256" key="10">
    <source>
        <dbReference type="SAM" id="Coils"/>
    </source>
</evidence>
<reference evidence="11" key="1">
    <citation type="submission" date="2020-05" db="EMBL/GenBank/DDBJ databases">
        <title>Mycena genomes resolve the evolution of fungal bioluminescence.</title>
        <authorList>
            <person name="Tsai I.J."/>
        </authorList>
    </citation>
    <scope>NUCLEOTIDE SEQUENCE</scope>
    <source>
        <strain evidence="11">110903Hualien_Pintung</strain>
    </source>
</reference>
<dbReference type="GO" id="GO:0051382">
    <property type="term" value="P:kinetochore assembly"/>
    <property type="evidence" value="ECO:0007669"/>
    <property type="project" value="TreeGrafter"/>
</dbReference>
<dbReference type="GO" id="GO:0000444">
    <property type="term" value="C:MIS12/MIND type complex"/>
    <property type="evidence" value="ECO:0007669"/>
    <property type="project" value="TreeGrafter"/>
</dbReference>
<dbReference type="Pfam" id="PF05859">
    <property type="entry name" value="Mis12"/>
    <property type="match status" value="1"/>
</dbReference>
<keyword evidence="9" id="KW-0137">Centromere</keyword>
<sequence>MGEDAAKPSRPALIHPELLTEALGFSPQLLLDDLINVANQTVQDGVNGLESYLQTRAEEKGQLDNNGEIEQGLVAFQTLLEFHTDVAFDFFEAWSLRNIFAVPAELQLVMRHNKGLDLGHSSRELKELREEIEQMRTEMFAQRKLRQELVRANQRKKAETRRMRRLLGELAQYESIQTQALPEALLEMQKVASSLPELRPATVSAITQLRQSEEGTRQWEMGKTGYLKWVTAQLLAKAGDGGGEDLLPDVANVEKFVAVSAALDKVSRGLASSGTAMDET</sequence>
<gene>
    <name evidence="11" type="ORF">HMN09_00894000</name>
</gene>
<keyword evidence="7 10" id="KW-0175">Coiled coil</keyword>
<dbReference type="InterPro" id="IPR008685">
    <property type="entry name" value="Centromere_Mis12"/>
</dbReference>
<protein>
    <submittedName>
        <fullName evidence="11">Mis12-domain-containing protein</fullName>
    </submittedName>
</protein>
<keyword evidence="8" id="KW-0131">Cell cycle</keyword>
<keyword evidence="3" id="KW-0158">Chromosome</keyword>
<evidence type="ECO:0000256" key="9">
    <source>
        <dbReference type="ARBA" id="ARBA00023328"/>
    </source>
</evidence>
<accession>A0A8H6SPE7</accession>
<evidence type="ECO:0000256" key="5">
    <source>
        <dbReference type="ARBA" id="ARBA00022776"/>
    </source>
</evidence>
<organism evidence="11 12">
    <name type="scientific">Mycena chlorophos</name>
    <name type="common">Agaric fungus</name>
    <name type="synonym">Agaricus chlorophos</name>
    <dbReference type="NCBI Taxonomy" id="658473"/>
    <lineage>
        <taxon>Eukaryota</taxon>
        <taxon>Fungi</taxon>
        <taxon>Dikarya</taxon>
        <taxon>Basidiomycota</taxon>
        <taxon>Agaricomycotina</taxon>
        <taxon>Agaricomycetes</taxon>
        <taxon>Agaricomycetidae</taxon>
        <taxon>Agaricales</taxon>
        <taxon>Marasmiineae</taxon>
        <taxon>Mycenaceae</taxon>
        <taxon>Mycena</taxon>
    </lineage>
</organism>
<evidence type="ECO:0000256" key="8">
    <source>
        <dbReference type="ARBA" id="ARBA00023306"/>
    </source>
</evidence>
<keyword evidence="12" id="KW-1185">Reference proteome</keyword>
<keyword evidence="5" id="KW-0498">Mitosis</keyword>
<dbReference type="EMBL" id="JACAZE010000012">
    <property type="protein sequence ID" value="KAF7302595.1"/>
    <property type="molecule type" value="Genomic_DNA"/>
</dbReference>
<evidence type="ECO:0000313" key="12">
    <source>
        <dbReference type="Proteomes" id="UP000613580"/>
    </source>
</evidence>
<evidence type="ECO:0000256" key="4">
    <source>
        <dbReference type="ARBA" id="ARBA00022618"/>
    </source>
</evidence>
<keyword evidence="6" id="KW-0995">Kinetochore</keyword>
<proteinExistence type="inferred from homology"/>
<feature type="coiled-coil region" evidence="10">
    <location>
        <begin position="118"/>
        <end position="169"/>
    </location>
</feature>
<keyword evidence="4" id="KW-0132">Cell division</keyword>
<evidence type="ECO:0000313" key="11">
    <source>
        <dbReference type="EMBL" id="KAF7302595.1"/>
    </source>
</evidence>
<dbReference type="GO" id="GO:0051301">
    <property type="term" value="P:cell division"/>
    <property type="evidence" value="ECO:0007669"/>
    <property type="project" value="UniProtKB-KW"/>
</dbReference>
<dbReference type="PANTHER" id="PTHR14527:SF2">
    <property type="entry name" value="PROTEIN MIS12 HOMOLOG"/>
    <property type="match status" value="1"/>
</dbReference>
<evidence type="ECO:0000256" key="1">
    <source>
        <dbReference type="ARBA" id="ARBA00004629"/>
    </source>
</evidence>
<comment type="subcellular location">
    <subcellularLocation>
        <location evidence="1">Chromosome</location>
        <location evidence="1">Centromere</location>
        <location evidence="1">Kinetochore</location>
    </subcellularLocation>
</comment>
<dbReference type="AlphaFoldDB" id="A0A8H6SPE7"/>
<dbReference type="Proteomes" id="UP000613580">
    <property type="component" value="Unassembled WGS sequence"/>
</dbReference>
<name>A0A8H6SPE7_MYCCL</name>
<comment type="similarity">
    <text evidence="2">Belongs to the mis12 family.</text>
</comment>
<evidence type="ECO:0000256" key="2">
    <source>
        <dbReference type="ARBA" id="ARBA00008643"/>
    </source>
</evidence>